<dbReference type="AlphaFoldDB" id="A0A1G9V434"/>
<dbReference type="PROSITE" id="PS50203">
    <property type="entry name" value="CALPAIN_CAT"/>
    <property type="match status" value="1"/>
</dbReference>
<organism evidence="4 5">
    <name type="scientific">Actinomyces ruminicola</name>
    <dbReference type="NCBI Taxonomy" id="332524"/>
    <lineage>
        <taxon>Bacteria</taxon>
        <taxon>Bacillati</taxon>
        <taxon>Actinomycetota</taxon>
        <taxon>Actinomycetes</taxon>
        <taxon>Actinomycetales</taxon>
        <taxon>Actinomycetaceae</taxon>
        <taxon>Actinomyces</taxon>
    </lineage>
</organism>
<dbReference type="InterPro" id="IPR038765">
    <property type="entry name" value="Papain-like_cys_pep_sf"/>
</dbReference>
<dbReference type="InterPro" id="IPR001300">
    <property type="entry name" value="Peptidase_C2_calpain_cat"/>
</dbReference>
<dbReference type="RefSeq" id="WP_092609392.1">
    <property type="nucleotide sequence ID" value="NZ_FNHU01000005.1"/>
</dbReference>
<evidence type="ECO:0000256" key="2">
    <source>
        <dbReference type="SAM" id="MobiDB-lite"/>
    </source>
</evidence>
<feature type="active site" evidence="1">
    <location>
        <position position="443"/>
    </location>
</feature>
<protein>
    <submittedName>
        <fullName evidence="4">Calpain family cysteine protease</fullName>
    </submittedName>
</protein>
<dbReference type="OrthoDB" id="3253192at2"/>
<feature type="active site" evidence="1">
    <location>
        <position position="459"/>
    </location>
</feature>
<evidence type="ECO:0000313" key="5">
    <source>
        <dbReference type="Proteomes" id="UP000199671"/>
    </source>
</evidence>
<reference evidence="4 5" key="1">
    <citation type="submission" date="2016-10" db="EMBL/GenBank/DDBJ databases">
        <authorList>
            <person name="de Groot N.N."/>
        </authorList>
    </citation>
    <scope>NUCLEOTIDE SEQUENCE [LARGE SCALE GENOMIC DNA]</scope>
    <source>
        <strain evidence="4 5">KPR-7B</strain>
    </source>
</reference>
<feature type="domain" description="Calpain catalytic" evidence="3">
    <location>
        <begin position="224"/>
        <end position="502"/>
    </location>
</feature>
<dbReference type="GO" id="GO:0006508">
    <property type="term" value="P:proteolysis"/>
    <property type="evidence" value="ECO:0007669"/>
    <property type="project" value="UniProtKB-KW"/>
</dbReference>
<evidence type="ECO:0000256" key="1">
    <source>
        <dbReference type="PROSITE-ProRule" id="PRU00239"/>
    </source>
</evidence>
<dbReference type="Pfam" id="PF00648">
    <property type="entry name" value="Peptidase_C2"/>
    <property type="match status" value="1"/>
</dbReference>
<accession>A0A1G9V434</accession>
<keyword evidence="1 4" id="KW-0645">Protease</keyword>
<dbReference type="SUPFAM" id="SSF54001">
    <property type="entry name" value="Cysteine proteinases"/>
    <property type="match status" value="1"/>
</dbReference>
<proteinExistence type="predicted"/>
<dbReference type="EMBL" id="FNHU01000005">
    <property type="protein sequence ID" value="SDM66837.1"/>
    <property type="molecule type" value="Genomic_DNA"/>
</dbReference>
<feature type="region of interest" description="Disordered" evidence="2">
    <location>
        <begin position="389"/>
        <end position="424"/>
    </location>
</feature>
<dbReference type="GO" id="GO:0004198">
    <property type="term" value="F:calcium-dependent cysteine-type endopeptidase activity"/>
    <property type="evidence" value="ECO:0007669"/>
    <property type="project" value="InterPro"/>
</dbReference>
<dbReference type="Proteomes" id="UP000199671">
    <property type="component" value="Unassembled WGS sequence"/>
</dbReference>
<keyword evidence="1" id="KW-0788">Thiol protease</keyword>
<evidence type="ECO:0000313" key="4">
    <source>
        <dbReference type="EMBL" id="SDM66837.1"/>
    </source>
</evidence>
<keyword evidence="1" id="KW-0378">Hydrolase</keyword>
<gene>
    <name evidence="4" type="ORF">SAMN04487766_10590</name>
</gene>
<evidence type="ECO:0000259" key="3">
    <source>
        <dbReference type="PROSITE" id="PS50203"/>
    </source>
</evidence>
<feature type="active site" evidence="1">
    <location>
        <position position="233"/>
    </location>
</feature>
<name>A0A1G9V434_9ACTO</name>
<sequence length="502" mass="53468">MSPLSMSSPATGPVSTAAAMGIGSILVGQVPGDPAAVRAVATDWKQTARRFWDAADLADYARGAAPSFQGVTADAFRRGTRELTGALERNAQDLEAGVGPLEAYARVLDSAIAAADELREFAGRSLLAALGTPAAAIVAAAVVPAIAQAWAGILAEVNLTATHTAAALNTASAAGASVQGAGAQAQGGKGKTDADNKTPYKQELSDADIERIKRQLDGGEDWDDVSQGELGDCYLMATLQAYSWTDEGKQVLRENVRWDESRQAFIVTLYDDGEKVEVEVTDVYTYGNGQTDLIAVYERAYGKHFGDEAIRDGGQPSEVIKHISGNDSQVVDTIGWKWGVLPQQQHEYTDDEWRTIEQAVEAGKPVVASTGSGNFDDGDQVTAMADTNDDGVIRSDDENEGVTVGEGKRSWKQGVTPGTEPDEEGQYRIVGGDYRGQGRTSAHAYTVVAIDDETVTLYNPWGRNDTAGDYSTPSGDLKDGYIQISRADYEKFFGKTTIEEGD</sequence>